<evidence type="ECO:0000313" key="4">
    <source>
        <dbReference type="EnsemblMetazoa" id="CLYHEMP017014.1"/>
    </source>
</evidence>
<dbReference type="GeneID" id="136820540"/>
<dbReference type="GO" id="GO:0000981">
    <property type="term" value="F:DNA-binding transcription factor activity, RNA polymerase II-specific"/>
    <property type="evidence" value="ECO:0007669"/>
    <property type="project" value="TreeGrafter"/>
</dbReference>
<accession>A0A0P0E7L0</accession>
<dbReference type="Proteomes" id="UP000594262">
    <property type="component" value="Unplaced"/>
</dbReference>
<dbReference type="EMBL" id="KT318172">
    <property type="protein sequence ID" value="ALJ33575.1"/>
    <property type="molecule type" value="mRNA"/>
</dbReference>
<dbReference type="Pfam" id="PF00010">
    <property type="entry name" value="HLH"/>
    <property type="match status" value="1"/>
</dbReference>
<dbReference type="PANTHER" id="PTHR23349:SF111">
    <property type="entry name" value="BHLH DOMAIN-CONTAINING PROTEIN"/>
    <property type="match status" value="1"/>
</dbReference>
<dbReference type="InterPro" id="IPR036638">
    <property type="entry name" value="HLH_DNA-bd_sf"/>
</dbReference>
<protein>
    <submittedName>
        <fullName evidence="4">BHLH domain-containing protein</fullName>
    </submittedName>
    <submittedName>
        <fullName evidence="3">MIST-b</fullName>
    </submittedName>
</protein>
<dbReference type="OrthoDB" id="6241467at2759"/>
<dbReference type="GO" id="GO:0046983">
    <property type="term" value="F:protein dimerization activity"/>
    <property type="evidence" value="ECO:0007669"/>
    <property type="project" value="InterPro"/>
</dbReference>
<reference evidence="3" key="1">
    <citation type="submission" date="2015-07" db="EMBL/GenBank/DDBJ databases">
        <title>Wnt signalling and multipotent stem cell formation and differenciation in the hydrozoan Clytia hemisphaerica.</title>
        <authorList>
            <person name="Ruggiero A."/>
            <person name="Lapebie P."/>
            <person name="Barreau C."/>
            <person name="Houliston E."/>
        </authorList>
    </citation>
    <scope>NUCLEOTIDE SEQUENCE</scope>
</reference>
<sequence length="228" mass="26321">MNTQTLINALESLPTGNYEFAEVRFDGSPDETDSMGSCCDSPNRSSEGSLSPTPNESSCDDEYFVFPKHEDNADSDLKLQRKMECKVKRNERERRRVRRLADGFKKLREVVPGNYKKLSKLDTLRRALDYMSSLSEILDAQNNGRYDHSFNGMAFIKQERNQFPHDFPSCSPPNYHPNTISYTPSPPEWSSPIFEQKHAPHYTPYTQHHPYYPAQRPSMLIPYPQYAA</sequence>
<dbReference type="InterPro" id="IPR011598">
    <property type="entry name" value="bHLH_dom"/>
</dbReference>
<evidence type="ECO:0000256" key="1">
    <source>
        <dbReference type="SAM" id="MobiDB-lite"/>
    </source>
</evidence>
<dbReference type="Gene3D" id="4.10.280.10">
    <property type="entry name" value="Helix-loop-helix DNA-binding domain"/>
    <property type="match status" value="1"/>
</dbReference>
<feature type="region of interest" description="Disordered" evidence="1">
    <location>
        <begin position="25"/>
        <end position="58"/>
    </location>
</feature>
<keyword evidence="5" id="KW-1185">Reference proteome</keyword>
<evidence type="ECO:0000313" key="3">
    <source>
        <dbReference type="EMBL" id="ALJ33575.1"/>
    </source>
</evidence>
<dbReference type="GO" id="GO:0032502">
    <property type="term" value="P:developmental process"/>
    <property type="evidence" value="ECO:0007669"/>
    <property type="project" value="TreeGrafter"/>
</dbReference>
<dbReference type="EnsemblMetazoa" id="CLYHEMT017014.1">
    <property type="protein sequence ID" value="CLYHEMP017014.1"/>
    <property type="gene ID" value="CLYHEMG017014"/>
</dbReference>
<dbReference type="RefSeq" id="XP_066932829.1">
    <property type="nucleotide sequence ID" value="XM_067076728.1"/>
</dbReference>
<organism evidence="3">
    <name type="scientific">Clytia hemisphaerica</name>
    <dbReference type="NCBI Taxonomy" id="252671"/>
    <lineage>
        <taxon>Eukaryota</taxon>
        <taxon>Metazoa</taxon>
        <taxon>Cnidaria</taxon>
        <taxon>Hydrozoa</taxon>
        <taxon>Hydroidolina</taxon>
        <taxon>Leptothecata</taxon>
        <taxon>Obeliida</taxon>
        <taxon>Clytiidae</taxon>
        <taxon>Clytia</taxon>
    </lineage>
</organism>
<evidence type="ECO:0000313" key="5">
    <source>
        <dbReference type="Proteomes" id="UP000594262"/>
    </source>
</evidence>
<feature type="compositionally biased region" description="Polar residues" evidence="1">
    <location>
        <begin position="40"/>
        <end position="57"/>
    </location>
</feature>
<feature type="domain" description="BHLH" evidence="2">
    <location>
        <begin position="84"/>
        <end position="134"/>
    </location>
</feature>
<name>A0A0P0E7L0_9CNID</name>
<evidence type="ECO:0000259" key="2">
    <source>
        <dbReference type="PROSITE" id="PS50888"/>
    </source>
</evidence>
<dbReference type="PROSITE" id="PS50888">
    <property type="entry name" value="BHLH"/>
    <property type="match status" value="1"/>
</dbReference>
<proteinExistence type="evidence at transcript level"/>
<dbReference type="SMART" id="SM00353">
    <property type="entry name" value="HLH"/>
    <property type="match status" value="1"/>
</dbReference>
<reference evidence="4" key="2">
    <citation type="submission" date="2021-01" db="UniProtKB">
        <authorList>
            <consortium name="EnsemblMetazoa"/>
        </authorList>
    </citation>
    <scope>IDENTIFICATION</scope>
</reference>
<dbReference type="SUPFAM" id="SSF47459">
    <property type="entry name" value="HLH, helix-loop-helix DNA-binding domain"/>
    <property type="match status" value="1"/>
</dbReference>
<dbReference type="AlphaFoldDB" id="A0A0P0E7L0"/>
<dbReference type="GO" id="GO:0000977">
    <property type="term" value="F:RNA polymerase II transcription regulatory region sequence-specific DNA binding"/>
    <property type="evidence" value="ECO:0007669"/>
    <property type="project" value="TreeGrafter"/>
</dbReference>
<dbReference type="InterPro" id="IPR050283">
    <property type="entry name" value="E-box_TF_Regulators"/>
</dbReference>
<dbReference type="PANTHER" id="PTHR23349">
    <property type="entry name" value="BASIC HELIX-LOOP-HELIX TRANSCRIPTION FACTOR, TWIST"/>
    <property type="match status" value="1"/>
</dbReference>